<dbReference type="Proteomes" id="UP001163336">
    <property type="component" value="Chromosome"/>
</dbReference>
<dbReference type="Gene3D" id="2.40.170.20">
    <property type="entry name" value="TonB-dependent receptor, beta-barrel domain"/>
    <property type="match status" value="1"/>
</dbReference>
<evidence type="ECO:0000313" key="6">
    <source>
        <dbReference type="Proteomes" id="UP001163336"/>
    </source>
</evidence>
<protein>
    <recommendedName>
        <fullName evidence="4">TonB-dependent receptor-like beta-barrel domain-containing protein</fullName>
    </recommendedName>
</protein>
<organism evidence="5 6">
    <name type="scientific">Massilia varians</name>
    <dbReference type="NCBI Taxonomy" id="457921"/>
    <lineage>
        <taxon>Bacteria</taxon>
        <taxon>Pseudomonadati</taxon>
        <taxon>Pseudomonadota</taxon>
        <taxon>Betaproteobacteria</taxon>
        <taxon>Burkholderiales</taxon>
        <taxon>Oxalobacteraceae</taxon>
        <taxon>Telluria group</taxon>
        <taxon>Massilia</taxon>
    </lineage>
</organism>
<name>A0ABN6TJJ3_9BURK</name>
<reference evidence="5" key="1">
    <citation type="submission" date="2022-11" db="EMBL/GenBank/DDBJ databases">
        <title>Isolation and characterization of PLA-degrading bacterium Massilia sp. from Antarctic soil.</title>
        <authorList>
            <person name="Sato K."/>
            <person name="Gomez-Fuentes C."/>
            <person name="Ahmad S.A."/>
            <person name="Zulkharnain A."/>
        </authorList>
    </citation>
    <scope>NUCLEOTIDE SEQUENCE</scope>
    <source>
        <strain evidence="5">N-3</strain>
    </source>
</reference>
<dbReference type="InterPro" id="IPR000531">
    <property type="entry name" value="Beta-barrel_TonB"/>
</dbReference>
<comment type="subcellular location">
    <subcellularLocation>
        <location evidence="1">Cell outer membrane</location>
    </subcellularLocation>
</comment>
<dbReference type="InterPro" id="IPR036942">
    <property type="entry name" value="Beta-barrel_TonB_sf"/>
</dbReference>
<gene>
    <name evidence="5" type="ORF">MasN3_39550</name>
</gene>
<dbReference type="EMBL" id="AP026966">
    <property type="protein sequence ID" value="BDT60461.1"/>
    <property type="molecule type" value="Genomic_DNA"/>
</dbReference>
<keyword evidence="2" id="KW-0472">Membrane</keyword>
<evidence type="ECO:0000313" key="5">
    <source>
        <dbReference type="EMBL" id="BDT60461.1"/>
    </source>
</evidence>
<dbReference type="RefSeq" id="WP_281909602.1">
    <property type="nucleotide sequence ID" value="NZ_AP026966.1"/>
</dbReference>
<dbReference type="SUPFAM" id="SSF56935">
    <property type="entry name" value="Porins"/>
    <property type="match status" value="1"/>
</dbReference>
<evidence type="ECO:0000256" key="3">
    <source>
        <dbReference type="ARBA" id="ARBA00023237"/>
    </source>
</evidence>
<feature type="domain" description="TonB-dependent receptor-like beta-barrel" evidence="4">
    <location>
        <begin position="74"/>
        <end position="482"/>
    </location>
</feature>
<dbReference type="PANTHER" id="PTHR40980">
    <property type="entry name" value="PLUG DOMAIN-CONTAINING PROTEIN"/>
    <property type="match status" value="1"/>
</dbReference>
<evidence type="ECO:0000256" key="1">
    <source>
        <dbReference type="ARBA" id="ARBA00004442"/>
    </source>
</evidence>
<dbReference type="PANTHER" id="PTHR40980:SF4">
    <property type="entry name" value="TONB-DEPENDENT RECEPTOR-LIKE BETA-BARREL DOMAIN-CONTAINING PROTEIN"/>
    <property type="match status" value="1"/>
</dbReference>
<keyword evidence="3" id="KW-0998">Cell outer membrane</keyword>
<sequence>MAATVKRKRNPIAVLNTEAGSDPALLRRTAWTDHQVEDILELAPRLSWQPGAADSISAQGYLRKRHIDNVKREQEATDIGLRTAFPHAYQHVETRPLHAYADLAWTRRLEGGARVNAKLSGLRMKREAGFVYWGMDAQDRLIESHLVASGPVEREWTFSGSWRRPLWGSHSLAAGWEFGRKGRSEYRRERHVDPRGTLLFPSDEDYRASVVRSAFFIQDEWDIGPGWSAYAGLRREDLRTTGEGNAAAPVDVGAGAWSPVFQTLFKPQRAEGDTGARDGLRFAVSRTYKAPEIVQLLPRRYTVDNNSATNPDQQGNPGLRPELALAVDLAWERYFGAADMVSVSLFHKRIRDITLVRIAENRGVWTAMPENAGGALVRGIEFEGKLTRGALSARLNLARNWSRLDSVPGPDNRIEGQPAYSGNLGLDYALAAARFDLGGTYSYRGRVASRLSALMFSDDGSRRQLDLYAVWKRDARSRLRLSVASLAQRDYLERLAYEGHRPLERATVYQLRPTWRLVWEQSL</sequence>
<evidence type="ECO:0000259" key="4">
    <source>
        <dbReference type="Pfam" id="PF00593"/>
    </source>
</evidence>
<proteinExistence type="predicted"/>
<dbReference type="Pfam" id="PF00593">
    <property type="entry name" value="TonB_dep_Rec_b-barrel"/>
    <property type="match status" value="1"/>
</dbReference>
<accession>A0ABN6TJJ3</accession>
<evidence type="ECO:0000256" key="2">
    <source>
        <dbReference type="ARBA" id="ARBA00023136"/>
    </source>
</evidence>
<keyword evidence="6" id="KW-1185">Reference proteome</keyword>